<dbReference type="Pfam" id="PF13376">
    <property type="entry name" value="OmdA"/>
    <property type="match status" value="1"/>
</dbReference>
<dbReference type="RefSeq" id="WP_380129757.1">
    <property type="nucleotide sequence ID" value="NZ_JBHSEG010000003.1"/>
</dbReference>
<gene>
    <name evidence="1" type="ORF">ACFO0P_08775</name>
</gene>
<proteinExistence type="predicted"/>
<evidence type="ECO:0000313" key="2">
    <source>
        <dbReference type="Proteomes" id="UP001595939"/>
    </source>
</evidence>
<sequence length="73" mass="8116">MSVTLDLDAEPREVSVPDDLQAALLGHEAARQRFEQLSYSQKRQHTLAVEGARTAETRARRVAKAIETLAEGR</sequence>
<dbReference type="Proteomes" id="UP001595939">
    <property type="component" value="Unassembled WGS sequence"/>
</dbReference>
<evidence type="ECO:0000313" key="1">
    <source>
        <dbReference type="EMBL" id="MFC4453860.1"/>
    </source>
</evidence>
<keyword evidence="2" id="KW-1185">Reference proteome</keyword>
<organism evidence="1 2">
    <name type="scientific">Deinococcus sonorensis</name>
    <dbReference type="NCBI Taxonomy" id="309891"/>
    <lineage>
        <taxon>Bacteria</taxon>
        <taxon>Thermotogati</taxon>
        <taxon>Deinococcota</taxon>
        <taxon>Deinococci</taxon>
        <taxon>Deinococcales</taxon>
        <taxon>Deinococcaceae</taxon>
        <taxon>Deinococcus</taxon>
    </lineage>
</organism>
<accession>A0ABV8Y4K9</accession>
<protein>
    <submittedName>
        <fullName evidence="1">YdeI/OmpD-associated family protein</fullName>
    </submittedName>
</protein>
<reference evidence="2" key="1">
    <citation type="journal article" date="2019" name="Int. J. Syst. Evol. Microbiol.">
        <title>The Global Catalogue of Microorganisms (GCM) 10K type strain sequencing project: providing services to taxonomists for standard genome sequencing and annotation.</title>
        <authorList>
            <consortium name="The Broad Institute Genomics Platform"/>
            <consortium name="The Broad Institute Genome Sequencing Center for Infectious Disease"/>
            <person name="Wu L."/>
            <person name="Ma J."/>
        </authorList>
    </citation>
    <scope>NUCLEOTIDE SEQUENCE [LARGE SCALE GENOMIC DNA]</scope>
    <source>
        <strain evidence="2">CCUG 39970</strain>
    </source>
</reference>
<comment type="caution">
    <text evidence="1">The sequence shown here is derived from an EMBL/GenBank/DDBJ whole genome shotgun (WGS) entry which is preliminary data.</text>
</comment>
<dbReference type="EMBL" id="JBHSEG010000003">
    <property type="protein sequence ID" value="MFC4453860.1"/>
    <property type="molecule type" value="Genomic_DNA"/>
</dbReference>
<name>A0ABV8Y4K9_9DEIO</name>